<dbReference type="GO" id="GO:0004553">
    <property type="term" value="F:hydrolase activity, hydrolyzing O-glycosyl compounds"/>
    <property type="evidence" value="ECO:0007669"/>
    <property type="project" value="TreeGrafter"/>
</dbReference>
<dbReference type="GO" id="GO:0005975">
    <property type="term" value="P:carbohydrate metabolic process"/>
    <property type="evidence" value="ECO:0007669"/>
    <property type="project" value="InterPro"/>
</dbReference>
<dbReference type="EC" id="2.4.1.216" evidence="9"/>
<name>A0A378MI33_LISGR</name>
<dbReference type="Gene3D" id="2.70.98.40">
    <property type="entry name" value="Glycoside hydrolase, family 65, N-terminal domain"/>
    <property type="match status" value="1"/>
</dbReference>
<dbReference type="Gene3D" id="1.50.10.10">
    <property type="match status" value="1"/>
</dbReference>
<proteinExistence type="inferred from homology"/>
<dbReference type="Pfam" id="PF03636">
    <property type="entry name" value="Glyco_hydro_65N"/>
    <property type="match status" value="1"/>
</dbReference>
<dbReference type="Pfam" id="PF03633">
    <property type="entry name" value="Glyco_hydro_65C"/>
    <property type="match status" value="1"/>
</dbReference>
<dbReference type="Gene3D" id="2.60.420.10">
    <property type="entry name" value="Maltose phosphorylase, domain 3"/>
    <property type="match status" value="1"/>
</dbReference>
<comment type="similarity">
    <text evidence="1">Belongs to the glycosyl hydrolase 65 family.</text>
</comment>
<gene>
    <name evidence="9" type="primary">trePP</name>
    <name evidence="9" type="ORF">NCTC10815_02427</name>
</gene>
<evidence type="ECO:0000256" key="5">
    <source>
        <dbReference type="PIRSR" id="PIRSR036289-51"/>
    </source>
</evidence>
<dbReference type="AlphaFoldDB" id="A0A378MI33"/>
<protein>
    <submittedName>
        <fullName evidence="9">Trehalose 6-phosphate phosphorylase</fullName>
        <ecNumber evidence="9">2.4.1.216</ecNumber>
    </submittedName>
</protein>
<dbReference type="GO" id="GO:0050503">
    <property type="term" value="F:trehalose 6-phosphate phosphorylase activity"/>
    <property type="evidence" value="ECO:0007669"/>
    <property type="project" value="UniProtKB-EC"/>
</dbReference>
<keyword evidence="2 9" id="KW-0328">Glycosyltransferase</keyword>
<dbReference type="InterPro" id="IPR005195">
    <property type="entry name" value="Glyco_hydro_65_M"/>
</dbReference>
<dbReference type="SUPFAM" id="SSF74650">
    <property type="entry name" value="Galactose mutarotase-like"/>
    <property type="match status" value="1"/>
</dbReference>
<dbReference type="Proteomes" id="UP000254879">
    <property type="component" value="Unassembled WGS sequence"/>
</dbReference>
<feature type="domain" description="Glycoside hydrolase family 65 N-terminal" evidence="8">
    <location>
        <begin position="126"/>
        <end position="366"/>
    </location>
</feature>
<reference evidence="9 10" key="1">
    <citation type="submission" date="2018-06" db="EMBL/GenBank/DDBJ databases">
        <authorList>
            <consortium name="Pathogen Informatics"/>
            <person name="Doyle S."/>
        </authorList>
    </citation>
    <scope>NUCLEOTIDE SEQUENCE [LARGE SCALE GENOMIC DNA]</scope>
    <source>
        <strain evidence="10">NCTC 10815</strain>
    </source>
</reference>
<dbReference type="PANTHER" id="PTHR11051:SF8">
    <property type="entry name" value="PROTEIN-GLUCOSYLGALACTOSYLHYDROXYLYSINE GLUCOSIDASE"/>
    <property type="match status" value="1"/>
</dbReference>
<organism evidence="9 10">
    <name type="scientific">Listeria grayi</name>
    <name type="common">Listeria murrayi</name>
    <dbReference type="NCBI Taxonomy" id="1641"/>
    <lineage>
        <taxon>Bacteria</taxon>
        <taxon>Bacillati</taxon>
        <taxon>Bacillota</taxon>
        <taxon>Bacilli</taxon>
        <taxon>Bacillales</taxon>
        <taxon>Listeriaceae</taxon>
        <taxon>Listeria</taxon>
    </lineage>
</organism>
<sequence>MKYLAVTFHPEKIAIQTIEHGEITSEAKFPLDKTSLTTELSQITETVRLSAAGIAGGILSGEFNAQTHENTYIDADGKAYDLAKLFSEITNKPFLHEKEAAQYGSLSEAFAAKAEAITWNLDYVGYEPGKEEYSIESLLTIGNGFLGLRGTSPEMEQTSGTYPATYIAGLYNQAESVVADTKVVNEDFVNNASAGFLGVKIASGEVLTFENVTVMDFTRKLDLQTGLFQSRAIVEDAEGRQLEWKAEKVANMAKMNEYAIRYTVRPLNFSAPLTVITTLDGTVENSNVERYRSLNSHHYDVVDLGAEGNTAFIHTKTTQSQIEVLQKTIFSTETTNAIQAGKVVQATNFEAALGESYTFEKRVEVYADHQQNPIDIKALKTETMSVRSFADIFAESSQAWQTLWEKADIKVEGDMMSQKLLRLHTYHLLVSSTPFSSANLDVSITARGLHGEAYRGHIFWDEIFILPFYIYHFPETAKQLLLYRYNRLAAAKESAARENYDGAMFPWQSGHDGTEQTQLLHLNPMNGEWGDDYSRLQRHVSLAIAYNVWLYDVNTDDQAFMENYGIEMLLEIAEFWKSTAVFNESTQRYDIPKVMGPDEFHEAYPDSKEGGLTNNAYTNMMVVWLFEEVADLRERFDSETLAKIRAKVGLTEADLEDYEKIKHQLQLEINDEGIIAQYEGYFDLKEIDWDAYKEKYGNIYRMDRILKAEGKSADDYKVSKQADTLMTFYNLDKQHIDEIIRDLDYQLPDDYLEKNLEYYLQRTSHGSTLSRIVHAELAEMVGQHALSWKFYQEALYSDYNDIQGGTTAEGIHTGVMAATLHVTLATYAGVDIRKQQLSIQPRLPEDWTKIAFQLVRRGVNYQFEITAETIAVTASTASDISVRGKTYQLPAGEQITIAY</sequence>
<dbReference type="InterPro" id="IPR005194">
    <property type="entry name" value="Glyco_hydro_65_C"/>
</dbReference>
<dbReference type="InterPro" id="IPR005196">
    <property type="entry name" value="Glyco_hydro_65_N"/>
</dbReference>
<evidence type="ECO:0000313" key="9">
    <source>
        <dbReference type="EMBL" id="STY45052.1"/>
    </source>
</evidence>
<dbReference type="GO" id="GO:0030246">
    <property type="term" value="F:carbohydrate binding"/>
    <property type="evidence" value="ECO:0007669"/>
    <property type="project" value="InterPro"/>
</dbReference>
<evidence type="ECO:0000256" key="2">
    <source>
        <dbReference type="ARBA" id="ARBA00022676"/>
    </source>
</evidence>
<dbReference type="SUPFAM" id="SSF48208">
    <property type="entry name" value="Six-hairpin glycosidases"/>
    <property type="match status" value="1"/>
</dbReference>
<dbReference type="InterPro" id="IPR011013">
    <property type="entry name" value="Gal_mutarotase_sf_dom"/>
</dbReference>
<evidence type="ECO:0000256" key="1">
    <source>
        <dbReference type="ARBA" id="ARBA00006768"/>
    </source>
</evidence>
<dbReference type="InterPro" id="IPR012341">
    <property type="entry name" value="6hp_glycosidase-like_sf"/>
</dbReference>
<feature type="domain" description="Glycoside hydrolase family 65 central catalytic" evidence="6">
    <location>
        <begin position="422"/>
        <end position="820"/>
    </location>
</feature>
<feature type="binding site" evidence="5">
    <location>
        <begin position="720"/>
        <end position="721"/>
    </location>
    <ligand>
        <name>substrate</name>
    </ligand>
</feature>
<dbReference type="PANTHER" id="PTHR11051">
    <property type="entry name" value="GLYCOSYL HYDROLASE-RELATED"/>
    <property type="match status" value="1"/>
</dbReference>
<feature type="binding site" evidence="5">
    <location>
        <begin position="460"/>
        <end position="461"/>
    </location>
    <ligand>
        <name>substrate</name>
    </ligand>
</feature>
<keyword evidence="3 9" id="KW-0808">Transferase</keyword>
<feature type="domain" description="Glycoside hydrolase family 65 C-terminal" evidence="7">
    <location>
        <begin position="832"/>
        <end position="889"/>
    </location>
</feature>
<dbReference type="EMBL" id="UGPG01000001">
    <property type="protein sequence ID" value="STY45052.1"/>
    <property type="molecule type" value="Genomic_DNA"/>
</dbReference>
<dbReference type="InterPro" id="IPR008928">
    <property type="entry name" value="6-hairpin_glycosidase_sf"/>
</dbReference>
<accession>A0A378MI33</accession>
<evidence type="ECO:0000256" key="3">
    <source>
        <dbReference type="ARBA" id="ARBA00022679"/>
    </source>
</evidence>
<dbReference type="InterPro" id="IPR037018">
    <property type="entry name" value="GH65_N"/>
</dbReference>
<feature type="active site" description="Proton donor" evidence="4">
    <location>
        <position position="599"/>
    </location>
</feature>
<evidence type="ECO:0000259" key="8">
    <source>
        <dbReference type="Pfam" id="PF03636"/>
    </source>
</evidence>
<evidence type="ECO:0000259" key="6">
    <source>
        <dbReference type="Pfam" id="PF03632"/>
    </source>
</evidence>
<dbReference type="PIRSF" id="PIRSF036289">
    <property type="entry name" value="Glycosyl_hydrolase_malt_phosph"/>
    <property type="match status" value="1"/>
</dbReference>
<evidence type="ECO:0000313" key="10">
    <source>
        <dbReference type="Proteomes" id="UP000254879"/>
    </source>
</evidence>
<dbReference type="InterPro" id="IPR017045">
    <property type="entry name" value="Malt_Pase/Glycosyl_Hdrlase"/>
</dbReference>
<dbReference type="Pfam" id="PF03632">
    <property type="entry name" value="Glyco_hydro_65m"/>
    <property type="match status" value="1"/>
</dbReference>
<evidence type="ECO:0000256" key="4">
    <source>
        <dbReference type="PIRSR" id="PIRSR036289-50"/>
    </source>
</evidence>
<evidence type="ECO:0000259" key="7">
    <source>
        <dbReference type="Pfam" id="PF03633"/>
    </source>
</evidence>
<dbReference type="RefSeq" id="WP_115346167.1">
    <property type="nucleotide sequence ID" value="NZ_UGPG01000001.1"/>
</dbReference>